<gene>
    <name evidence="1" type="ORF">OH76DRAFT_78757</name>
</gene>
<evidence type="ECO:0000313" key="2">
    <source>
        <dbReference type="Proteomes" id="UP000256964"/>
    </source>
</evidence>
<dbReference type="EMBL" id="KZ857388">
    <property type="protein sequence ID" value="RDX53177.1"/>
    <property type="molecule type" value="Genomic_DNA"/>
</dbReference>
<sequence length="96" mass="10332">MLYHDICTPTVMLARAHCGLYSILHALSRHGSCLHALTLLITRIRAVLPASTLLFLSSRRPSGVVSSFVSTSIVVVVVFAAESRTCTCTLNSALEC</sequence>
<evidence type="ECO:0000313" key="1">
    <source>
        <dbReference type="EMBL" id="RDX53177.1"/>
    </source>
</evidence>
<protein>
    <submittedName>
        <fullName evidence="1">Uncharacterized protein</fullName>
    </submittedName>
</protein>
<name>A0A371DKX7_9APHY</name>
<proteinExistence type="predicted"/>
<keyword evidence="2" id="KW-1185">Reference proteome</keyword>
<accession>A0A371DKX7</accession>
<dbReference type="AlphaFoldDB" id="A0A371DKX7"/>
<reference evidence="1 2" key="1">
    <citation type="journal article" date="2018" name="Biotechnol. Biofuels">
        <title>Integrative visual omics of the white-rot fungus Polyporus brumalis exposes the biotechnological potential of its oxidative enzymes for delignifying raw plant biomass.</title>
        <authorList>
            <person name="Miyauchi S."/>
            <person name="Rancon A."/>
            <person name="Drula E."/>
            <person name="Hage H."/>
            <person name="Chaduli D."/>
            <person name="Favel A."/>
            <person name="Grisel S."/>
            <person name="Henrissat B."/>
            <person name="Herpoel-Gimbert I."/>
            <person name="Ruiz-Duenas F.J."/>
            <person name="Chevret D."/>
            <person name="Hainaut M."/>
            <person name="Lin J."/>
            <person name="Wang M."/>
            <person name="Pangilinan J."/>
            <person name="Lipzen A."/>
            <person name="Lesage-Meessen L."/>
            <person name="Navarro D."/>
            <person name="Riley R."/>
            <person name="Grigoriev I.V."/>
            <person name="Zhou S."/>
            <person name="Raouche S."/>
            <person name="Rosso M.N."/>
        </authorList>
    </citation>
    <scope>NUCLEOTIDE SEQUENCE [LARGE SCALE GENOMIC DNA]</scope>
    <source>
        <strain evidence="1 2">BRFM 1820</strain>
    </source>
</reference>
<dbReference type="Proteomes" id="UP000256964">
    <property type="component" value="Unassembled WGS sequence"/>
</dbReference>
<organism evidence="1 2">
    <name type="scientific">Lentinus brumalis</name>
    <dbReference type="NCBI Taxonomy" id="2498619"/>
    <lineage>
        <taxon>Eukaryota</taxon>
        <taxon>Fungi</taxon>
        <taxon>Dikarya</taxon>
        <taxon>Basidiomycota</taxon>
        <taxon>Agaricomycotina</taxon>
        <taxon>Agaricomycetes</taxon>
        <taxon>Polyporales</taxon>
        <taxon>Polyporaceae</taxon>
        <taxon>Lentinus</taxon>
    </lineage>
</organism>